<name>A0A0F9QFY4_9ZZZZ</name>
<protein>
    <submittedName>
        <fullName evidence="1">Uncharacterized protein</fullName>
    </submittedName>
</protein>
<evidence type="ECO:0000313" key="1">
    <source>
        <dbReference type="EMBL" id="KKN12111.1"/>
    </source>
</evidence>
<organism evidence="1">
    <name type="scientific">marine sediment metagenome</name>
    <dbReference type="NCBI Taxonomy" id="412755"/>
    <lineage>
        <taxon>unclassified sequences</taxon>
        <taxon>metagenomes</taxon>
        <taxon>ecological metagenomes</taxon>
    </lineage>
</organism>
<dbReference type="AlphaFoldDB" id="A0A0F9QFY4"/>
<accession>A0A0F9QFY4</accession>
<comment type="caution">
    <text evidence="1">The sequence shown here is derived from an EMBL/GenBank/DDBJ whole genome shotgun (WGS) entry which is preliminary data.</text>
</comment>
<proteinExistence type="predicted"/>
<dbReference type="EMBL" id="LAZR01004066">
    <property type="protein sequence ID" value="KKN12111.1"/>
    <property type="molecule type" value="Genomic_DNA"/>
</dbReference>
<sequence>MSKPIIETDLILKKKVDRIVRDYDEYDLTPDDLFCIATSVLDAVIEWTEETEPGATGSIDTLTEATLELTAVSITDEEGVDVSPAALLDMAKDFEKIEAEAGPIREARKLQKLIIFGIASNLDRARYLSLHELIIREKFLKVDREAAIALLKWIQANSGDQFPELKGLNDWADFNLKDATEEFIDRLMKFGKEI</sequence>
<reference evidence="1" key="1">
    <citation type="journal article" date="2015" name="Nature">
        <title>Complex archaea that bridge the gap between prokaryotes and eukaryotes.</title>
        <authorList>
            <person name="Spang A."/>
            <person name="Saw J.H."/>
            <person name="Jorgensen S.L."/>
            <person name="Zaremba-Niedzwiedzka K."/>
            <person name="Martijn J."/>
            <person name="Lind A.E."/>
            <person name="van Eijk R."/>
            <person name="Schleper C."/>
            <person name="Guy L."/>
            <person name="Ettema T.J."/>
        </authorList>
    </citation>
    <scope>NUCLEOTIDE SEQUENCE</scope>
</reference>
<gene>
    <name evidence="1" type="ORF">LCGC14_1019820</name>
</gene>